<feature type="transmembrane region" description="Helical" evidence="1">
    <location>
        <begin position="12"/>
        <end position="32"/>
    </location>
</feature>
<evidence type="ECO:0000313" key="2">
    <source>
        <dbReference type="EMBL" id="JAH84682.1"/>
    </source>
</evidence>
<accession>A0A0E9W2U3</accession>
<keyword evidence="1" id="KW-1133">Transmembrane helix</keyword>
<proteinExistence type="predicted"/>
<organism evidence="2">
    <name type="scientific">Anguilla anguilla</name>
    <name type="common">European freshwater eel</name>
    <name type="synonym">Muraena anguilla</name>
    <dbReference type="NCBI Taxonomy" id="7936"/>
    <lineage>
        <taxon>Eukaryota</taxon>
        <taxon>Metazoa</taxon>
        <taxon>Chordata</taxon>
        <taxon>Craniata</taxon>
        <taxon>Vertebrata</taxon>
        <taxon>Euteleostomi</taxon>
        <taxon>Actinopterygii</taxon>
        <taxon>Neopterygii</taxon>
        <taxon>Teleostei</taxon>
        <taxon>Anguilliformes</taxon>
        <taxon>Anguillidae</taxon>
        <taxon>Anguilla</taxon>
    </lineage>
</organism>
<name>A0A0E9W2U3_ANGAN</name>
<reference evidence="2" key="1">
    <citation type="submission" date="2014-11" db="EMBL/GenBank/DDBJ databases">
        <authorList>
            <person name="Amaro Gonzalez C."/>
        </authorList>
    </citation>
    <scope>NUCLEOTIDE SEQUENCE</scope>
</reference>
<dbReference type="EMBL" id="GBXM01023895">
    <property type="protein sequence ID" value="JAH84682.1"/>
    <property type="molecule type" value="Transcribed_RNA"/>
</dbReference>
<reference evidence="2" key="2">
    <citation type="journal article" date="2015" name="Fish Shellfish Immunol.">
        <title>Early steps in the European eel (Anguilla anguilla)-Vibrio vulnificus interaction in the gills: Role of the RtxA13 toxin.</title>
        <authorList>
            <person name="Callol A."/>
            <person name="Pajuelo D."/>
            <person name="Ebbesson L."/>
            <person name="Teles M."/>
            <person name="MacKenzie S."/>
            <person name="Amaro C."/>
        </authorList>
    </citation>
    <scope>NUCLEOTIDE SEQUENCE</scope>
</reference>
<keyword evidence="1" id="KW-0472">Membrane</keyword>
<evidence type="ECO:0000256" key="1">
    <source>
        <dbReference type="SAM" id="Phobius"/>
    </source>
</evidence>
<keyword evidence="1" id="KW-0812">Transmembrane</keyword>
<dbReference type="AlphaFoldDB" id="A0A0E9W2U3"/>
<sequence>MSLDSRWVSCKNTIEALSCLSLCITCFNLVILPNPRTFHDMYVIWVSLVIYNH</sequence>
<protein>
    <submittedName>
        <fullName evidence="2">Uncharacterized protein</fullName>
    </submittedName>
</protein>